<evidence type="ECO:0000313" key="5">
    <source>
        <dbReference type="EMBL" id="RUS32477.1"/>
    </source>
</evidence>
<dbReference type="GO" id="GO:0005737">
    <property type="term" value="C:cytoplasm"/>
    <property type="evidence" value="ECO:0007669"/>
    <property type="project" value="UniProtKB-SubCell"/>
</dbReference>
<comment type="subcellular location">
    <subcellularLocation>
        <location evidence="1">Cytoplasm</location>
    </subcellularLocation>
</comment>
<dbReference type="AlphaFoldDB" id="A0A433QRV4"/>
<evidence type="ECO:0000256" key="3">
    <source>
        <dbReference type="ARBA" id="ARBA00022737"/>
    </source>
</evidence>
<evidence type="ECO:0008006" key="7">
    <source>
        <dbReference type="Google" id="ProtNLM"/>
    </source>
</evidence>
<accession>A0A433QRV4</accession>
<keyword evidence="3" id="KW-0677">Repeat</keyword>
<reference evidence="5 6" key="1">
    <citation type="journal article" date="2018" name="New Phytol.">
        <title>Phylogenomics of Endogonaceae and evolution of mycorrhizas within Mucoromycota.</title>
        <authorList>
            <person name="Chang Y."/>
            <person name="Desiro A."/>
            <person name="Na H."/>
            <person name="Sandor L."/>
            <person name="Lipzen A."/>
            <person name="Clum A."/>
            <person name="Barry K."/>
            <person name="Grigoriev I.V."/>
            <person name="Martin F.M."/>
            <person name="Stajich J.E."/>
            <person name="Smith M.E."/>
            <person name="Bonito G."/>
            <person name="Spatafora J.W."/>
        </authorList>
    </citation>
    <scope>NUCLEOTIDE SEQUENCE [LARGE SCALE GENOMIC DNA]</scope>
    <source>
        <strain evidence="5 6">AD002</strain>
    </source>
</reference>
<dbReference type="InterPro" id="IPR011990">
    <property type="entry name" value="TPR-like_helical_dom_sf"/>
</dbReference>
<dbReference type="Pfam" id="PF13424">
    <property type="entry name" value="TPR_12"/>
    <property type="match status" value="1"/>
</dbReference>
<organism evidence="5 6">
    <name type="scientific">Jimgerdemannia flammicorona</name>
    <dbReference type="NCBI Taxonomy" id="994334"/>
    <lineage>
        <taxon>Eukaryota</taxon>
        <taxon>Fungi</taxon>
        <taxon>Fungi incertae sedis</taxon>
        <taxon>Mucoromycota</taxon>
        <taxon>Mucoromycotina</taxon>
        <taxon>Endogonomycetes</taxon>
        <taxon>Endogonales</taxon>
        <taxon>Endogonaceae</taxon>
        <taxon>Jimgerdemannia</taxon>
    </lineage>
</organism>
<evidence type="ECO:0000256" key="4">
    <source>
        <dbReference type="ARBA" id="ARBA00022803"/>
    </source>
</evidence>
<keyword evidence="4" id="KW-0802">TPR repeat</keyword>
<dbReference type="InterPro" id="IPR002151">
    <property type="entry name" value="Kinesin_light"/>
</dbReference>
<dbReference type="PANTHER" id="PTHR45783">
    <property type="entry name" value="KINESIN LIGHT CHAIN"/>
    <property type="match status" value="1"/>
</dbReference>
<evidence type="ECO:0000256" key="1">
    <source>
        <dbReference type="ARBA" id="ARBA00004496"/>
    </source>
</evidence>
<dbReference type="Gene3D" id="1.25.40.10">
    <property type="entry name" value="Tetratricopeptide repeat domain"/>
    <property type="match status" value="1"/>
</dbReference>
<dbReference type="Proteomes" id="UP000274822">
    <property type="component" value="Unassembled WGS sequence"/>
</dbReference>
<dbReference type="EMBL" id="RBNJ01002033">
    <property type="protein sequence ID" value="RUS32477.1"/>
    <property type="molecule type" value="Genomic_DNA"/>
</dbReference>
<evidence type="ECO:0000313" key="6">
    <source>
        <dbReference type="Proteomes" id="UP000274822"/>
    </source>
</evidence>
<protein>
    <recommendedName>
        <fullName evidence="7">Tetratricopeptide repeat-domain-containing protein</fullName>
    </recommendedName>
</protein>
<dbReference type="PANTHER" id="PTHR45783:SF3">
    <property type="entry name" value="KINESIN LIGHT CHAIN"/>
    <property type="match status" value="1"/>
</dbReference>
<dbReference type="GO" id="GO:0007018">
    <property type="term" value="P:microtubule-based movement"/>
    <property type="evidence" value="ECO:0007669"/>
    <property type="project" value="TreeGrafter"/>
</dbReference>
<dbReference type="SUPFAM" id="SSF48452">
    <property type="entry name" value="TPR-like"/>
    <property type="match status" value="1"/>
</dbReference>
<evidence type="ECO:0000256" key="2">
    <source>
        <dbReference type="ARBA" id="ARBA00022490"/>
    </source>
</evidence>
<comment type="caution">
    <text evidence="5">The sequence shown here is derived from an EMBL/GenBank/DDBJ whole genome shotgun (WGS) entry which is preliminary data.</text>
</comment>
<dbReference type="Pfam" id="PF13374">
    <property type="entry name" value="TPR_10"/>
    <property type="match status" value="1"/>
</dbReference>
<proteinExistence type="predicted"/>
<dbReference type="GO" id="GO:0019894">
    <property type="term" value="F:kinesin binding"/>
    <property type="evidence" value="ECO:0007669"/>
    <property type="project" value="TreeGrafter"/>
</dbReference>
<dbReference type="GO" id="GO:0005871">
    <property type="term" value="C:kinesin complex"/>
    <property type="evidence" value="ECO:0007669"/>
    <property type="project" value="InterPro"/>
</dbReference>
<name>A0A433QRV4_9FUNG</name>
<dbReference type="PRINTS" id="PR00381">
    <property type="entry name" value="KINESINLIGHT"/>
</dbReference>
<sequence>MAWLYKNQDKYNEAELLFQWHWTRAPRHGIISEQSGWAPPKARHRATVQMSAGNLLEGVGTRTSEHGIISTGKCNETKLLFQQSLAINEKVLGPEHSEIALSLNNLAVFYNNQDKYDEVELLYQWALAIHEKVFGPEHPGTALLLINLAELYKNGETELVYQWGLQSMRKYLDQSTQTQHYL</sequence>
<keyword evidence="2" id="KW-0963">Cytoplasm</keyword>
<gene>
    <name evidence="5" type="ORF">BC938DRAFT_475315</name>
</gene>
<keyword evidence="6" id="KW-1185">Reference proteome</keyword>